<proteinExistence type="inferred from homology"/>
<evidence type="ECO:0000256" key="1">
    <source>
        <dbReference type="ARBA" id="ARBA00007734"/>
    </source>
</evidence>
<dbReference type="InterPro" id="IPR023346">
    <property type="entry name" value="Lysozyme-like_dom_sf"/>
</dbReference>
<evidence type="ECO:0000259" key="3">
    <source>
        <dbReference type="Pfam" id="PF01464"/>
    </source>
</evidence>
<organism evidence="4 5">
    <name type="scientific">Agrobacterium tumefaciens str. Kerr 14</name>
    <dbReference type="NCBI Taxonomy" id="1183424"/>
    <lineage>
        <taxon>Bacteria</taxon>
        <taxon>Pseudomonadati</taxon>
        <taxon>Pseudomonadota</taxon>
        <taxon>Alphaproteobacteria</taxon>
        <taxon>Hyphomicrobiales</taxon>
        <taxon>Rhizobiaceae</taxon>
        <taxon>Rhizobium/Agrobacterium group</taxon>
        <taxon>Agrobacterium</taxon>
        <taxon>Agrobacterium tumefaciens complex</taxon>
    </lineage>
</organism>
<dbReference type="PANTHER" id="PTHR37423:SF2">
    <property type="entry name" value="MEMBRANE-BOUND LYTIC MUREIN TRANSGLYCOSYLASE C"/>
    <property type="match status" value="1"/>
</dbReference>
<dbReference type="CDD" id="cd00254">
    <property type="entry name" value="LT-like"/>
    <property type="match status" value="1"/>
</dbReference>
<dbReference type="Proteomes" id="UP000191897">
    <property type="component" value="Unassembled WGS sequence"/>
</dbReference>
<evidence type="ECO:0000313" key="5">
    <source>
        <dbReference type="Proteomes" id="UP000191897"/>
    </source>
</evidence>
<dbReference type="InterPro" id="IPR008258">
    <property type="entry name" value="Transglycosylase_SLT_dom_1"/>
</dbReference>
<name>A0A1S7SBF4_AGRTU</name>
<dbReference type="Pfam" id="PF01464">
    <property type="entry name" value="SLT"/>
    <property type="match status" value="1"/>
</dbReference>
<dbReference type="EMBL" id="FBWC01000037">
    <property type="protein sequence ID" value="CUX65830.1"/>
    <property type="molecule type" value="Genomic_DNA"/>
</dbReference>
<gene>
    <name evidence="4" type="ORF">AGR4C_pa60024</name>
</gene>
<comment type="similarity">
    <text evidence="1">Belongs to the transglycosylase Slt family.</text>
</comment>
<dbReference type="PANTHER" id="PTHR37423">
    <property type="entry name" value="SOLUBLE LYTIC MUREIN TRANSGLYCOSYLASE-RELATED"/>
    <property type="match status" value="1"/>
</dbReference>
<sequence length="326" mass="34420">MRLMPIIPSIYLECSLKAATALAVYFLCSIPPIASAAVLEELDAGALAPMDSSQQDDALVHGGQAFGEMGATYQASLSGSDSKDLALVPAGTAVIFDAGPDHVDPVRMKATKALPEARSFASPLTPRQARMRRLAVAVAHRFASAPGVRRARLEREDFVLLFTTMIHRESNFNSRAVSQAGAKGLGQLMPETARSLGVCDVFSPRDNLNGAATYLTMMLDQFGSASMALAAYNAGPTAVTQYRGIPPYSETRQYVADIIHAASASGLTAPSGASNVLAYQVDDGMRTSEPFDTLLDADVGSSRCNKRSRTATVIDGTASISSQPII</sequence>
<comment type="similarity">
    <text evidence="2">Belongs to the virb1 family.</text>
</comment>
<dbReference type="SUPFAM" id="SSF53955">
    <property type="entry name" value="Lysozyme-like"/>
    <property type="match status" value="1"/>
</dbReference>
<evidence type="ECO:0000313" key="4">
    <source>
        <dbReference type="EMBL" id="CUX65830.1"/>
    </source>
</evidence>
<evidence type="ECO:0000256" key="2">
    <source>
        <dbReference type="ARBA" id="ARBA00009387"/>
    </source>
</evidence>
<feature type="domain" description="Transglycosylase SLT" evidence="3">
    <location>
        <begin position="161"/>
        <end position="245"/>
    </location>
</feature>
<accession>A0A1S7SBF4</accession>
<dbReference type="Gene3D" id="1.10.530.10">
    <property type="match status" value="1"/>
</dbReference>
<protein>
    <submittedName>
        <fullName evidence="4">Putative transglycosylase SLT domain protein</fullName>
    </submittedName>
</protein>
<reference evidence="4 5" key="1">
    <citation type="submission" date="2016-01" db="EMBL/GenBank/DDBJ databases">
        <authorList>
            <person name="Oliw E.H."/>
        </authorList>
    </citation>
    <scope>NUCLEOTIDE SEQUENCE [LARGE SCALE GENOMIC DNA]</scope>
    <source>
        <strain evidence="4 5">Kerr 14</strain>
    </source>
</reference>
<dbReference type="AlphaFoldDB" id="A0A1S7SBF4"/>